<evidence type="ECO:0000313" key="3">
    <source>
        <dbReference type="EMBL" id="STZ69692.1"/>
    </source>
</evidence>
<name>A0A378RT37_MYROD</name>
<reference evidence="3 4" key="1">
    <citation type="submission" date="2018-06" db="EMBL/GenBank/DDBJ databases">
        <authorList>
            <consortium name="Pathogen Informatics"/>
            <person name="Doyle S."/>
        </authorList>
    </citation>
    <scope>NUCLEOTIDE SEQUENCE [LARGE SCALE GENOMIC DNA]</scope>
    <source>
        <strain evidence="3 4">NCTC11179</strain>
    </source>
</reference>
<organism evidence="3 4">
    <name type="scientific">Myroides odoratus</name>
    <name type="common">Flavobacterium odoratum</name>
    <dbReference type="NCBI Taxonomy" id="256"/>
    <lineage>
        <taxon>Bacteria</taxon>
        <taxon>Pseudomonadati</taxon>
        <taxon>Bacteroidota</taxon>
        <taxon>Flavobacteriia</taxon>
        <taxon>Flavobacteriales</taxon>
        <taxon>Flavobacteriaceae</taxon>
        <taxon>Myroides</taxon>
    </lineage>
</organism>
<sequence length="132" mass="16042">MKNVIKLFGLVICSLLTYQVSAQTPIFDQNPNYRVSMEKYMMQKDSLLVNLGETVQDTYKAYDWYEAKQERKALKRQYRHEERMARAKYGRSYYSDYGYNYNSGYNGYYRNYSNWNWSPRIGFRTGNWWFSI</sequence>
<proteinExistence type="predicted"/>
<dbReference type="GeneID" id="93526131"/>
<dbReference type="EMBL" id="UGQL01000002">
    <property type="protein sequence ID" value="STZ69692.1"/>
    <property type="molecule type" value="Genomic_DNA"/>
</dbReference>
<dbReference type="Proteomes" id="UP000596202">
    <property type="component" value="Chromosome"/>
</dbReference>
<protein>
    <submittedName>
        <fullName evidence="3">Uncharacterized protein</fullName>
    </submittedName>
</protein>
<reference evidence="2 5" key="2">
    <citation type="submission" date="2021-01" db="EMBL/GenBank/DDBJ databases">
        <title>FDA dAtabase for Regulatory Grade micrObial Sequences (FDA-ARGOS): Supporting development and validation of Infectious Disease Dx tests.</title>
        <authorList>
            <person name="Sproer C."/>
            <person name="Gronow S."/>
            <person name="Severitt S."/>
            <person name="Schroder I."/>
            <person name="Tallon L."/>
            <person name="Sadzewicz L."/>
            <person name="Zhao X."/>
            <person name="Boylan J."/>
            <person name="Ott S."/>
            <person name="Bowen H."/>
            <person name="Vavikolanu K."/>
            <person name="Mehta A."/>
            <person name="Aluvathingal J."/>
            <person name="Nadendla S."/>
            <person name="Lowell S."/>
            <person name="Myers T."/>
            <person name="Yan Y."/>
            <person name="Sichtig H."/>
        </authorList>
    </citation>
    <scope>NUCLEOTIDE SEQUENCE [LARGE SCALE GENOMIC DNA]</scope>
    <source>
        <strain evidence="2 5">FDAARGOS_1131</strain>
    </source>
</reference>
<dbReference type="OrthoDB" id="678278at2"/>
<keyword evidence="4" id="KW-1185">Reference proteome</keyword>
<accession>A0A378RT37</accession>
<evidence type="ECO:0000313" key="5">
    <source>
        <dbReference type="Proteomes" id="UP000596202"/>
    </source>
</evidence>
<evidence type="ECO:0000313" key="4">
    <source>
        <dbReference type="Proteomes" id="UP000255024"/>
    </source>
</evidence>
<evidence type="ECO:0000313" key="2">
    <source>
        <dbReference type="EMBL" id="QQU00314.1"/>
    </source>
</evidence>
<dbReference type="AlphaFoldDB" id="A0A378RT37"/>
<gene>
    <name evidence="2" type="ORF">I6I88_00625</name>
    <name evidence="3" type="ORF">NCTC11179_03206</name>
</gene>
<dbReference type="EMBL" id="CP068108">
    <property type="protein sequence ID" value="QQU00314.1"/>
    <property type="molecule type" value="Genomic_DNA"/>
</dbReference>
<dbReference type="Proteomes" id="UP000255024">
    <property type="component" value="Unassembled WGS sequence"/>
</dbReference>
<feature type="chain" id="PRO_5040068459" evidence="1">
    <location>
        <begin position="23"/>
        <end position="132"/>
    </location>
</feature>
<feature type="signal peptide" evidence="1">
    <location>
        <begin position="1"/>
        <end position="22"/>
    </location>
</feature>
<dbReference type="RefSeq" id="WP_002989576.1">
    <property type="nucleotide sequence ID" value="NZ_CP068107.1"/>
</dbReference>
<keyword evidence="1" id="KW-0732">Signal</keyword>
<evidence type="ECO:0000256" key="1">
    <source>
        <dbReference type="SAM" id="SignalP"/>
    </source>
</evidence>